<name>A0AAX2LTG6_VIBFL</name>
<dbReference type="Pfam" id="PF05127">
    <property type="entry name" value="NAT10_TcmA_helicase"/>
    <property type="match status" value="1"/>
</dbReference>
<evidence type="ECO:0000313" key="14">
    <source>
        <dbReference type="Proteomes" id="UP000254626"/>
    </source>
</evidence>
<dbReference type="PANTHER" id="PTHR10925:SF5">
    <property type="entry name" value="RNA CYTIDINE ACETYLTRANSFERASE"/>
    <property type="match status" value="1"/>
</dbReference>
<dbReference type="InterPro" id="IPR007807">
    <property type="entry name" value="TcmA/NAT10_helicase"/>
</dbReference>
<evidence type="ECO:0000259" key="10">
    <source>
        <dbReference type="PROSITE" id="PS51186"/>
    </source>
</evidence>
<feature type="domain" description="N-acetyltransferase" evidence="10">
    <location>
        <begin position="361"/>
        <end position="545"/>
    </location>
</feature>
<dbReference type="EC" id="2.3.1.193" evidence="9"/>
<dbReference type="PROSITE" id="PS51186">
    <property type="entry name" value="GNAT"/>
    <property type="match status" value="1"/>
</dbReference>
<dbReference type="InterPro" id="IPR038321">
    <property type="entry name" value="TmcA_C_sf"/>
</dbReference>
<dbReference type="Gene3D" id="1.20.120.890">
    <property type="entry name" value="tRNA(Met) cytidine acetyltransferase, tail domain"/>
    <property type="match status" value="1"/>
</dbReference>
<evidence type="ECO:0000313" key="13">
    <source>
        <dbReference type="Proteomes" id="UP000057088"/>
    </source>
</evidence>
<dbReference type="InterPro" id="IPR016181">
    <property type="entry name" value="Acyl_CoA_acyltransferase"/>
</dbReference>
<comment type="catalytic activity">
    <reaction evidence="9">
        <text>cytidine(34) in elongator tRNA(Met) + acetyl-CoA + ATP + H2O = N(4)-acetylcytidine(34) in elongator tRNA(Met) + ADP + phosphate + CoA + H(+)</text>
        <dbReference type="Rhea" id="RHEA:43788"/>
        <dbReference type="Rhea" id="RHEA-COMP:10693"/>
        <dbReference type="Rhea" id="RHEA-COMP:10694"/>
        <dbReference type="ChEBI" id="CHEBI:15377"/>
        <dbReference type="ChEBI" id="CHEBI:15378"/>
        <dbReference type="ChEBI" id="CHEBI:30616"/>
        <dbReference type="ChEBI" id="CHEBI:43474"/>
        <dbReference type="ChEBI" id="CHEBI:57287"/>
        <dbReference type="ChEBI" id="CHEBI:57288"/>
        <dbReference type="ChEBI" id="CHEBI:74900"/>
        <dbReference type="ChEBI" id="CHEBI:82748"/>
        <dbReference type="ChEBI" id="CHEBI:456216"/>
        <dbReference type="EC" id="2.3.1.193"/>
    </reaction>
</comment>
<evidence type="ECO:0000256" key="1">
    <source>
        <dbReference type="ARBA" id="ARBA00022490"/>
    </source>
</evidence>
<dbReference type="PANTHER" id="PTHR10925">
    <property type="entry name" value="N-ACETYLTRANSFERASE 10"/>
    <property type="match status" value="1"/>
</dbReference>
<gene>
    <name evidence="9 12" type="primary">tmcA</name>
    <name evidence="11" type="ORF">AL536_07555</name>
    <name evidence="12" type="ORF">NCTC11327_03541</name>
</gene>
<dbReference type="GeneID" id="29383185"/>
<dbReference type="Pfam" id="PF08351">
    <property type="entry name" value="TmcA_N"/>
    <property type="match status" value="1"/>
</dbReference>
<evidence type="ECO:0000256" key="8">
    <source>
        <dbReference type="ARBA" id="ARBA00023315"/>
    </source>
</evidence>
<dbReference type="GO" id="GO:0005737">
    <property type="term" value="C:cytoplasm"/>
    <property type="evidence" value="ECO:0007669"/>
    <property type="project" value="UniProtKB-SubCell"/>
</dbReference>
<keyword evidence="5 9" id="KW-0547">Nucleotide-binding</keyword>
<dbReference type="GO" id="GO:0051392">
    <property type="term" value="F:tRNA cytidine N4-acetyltransferase activity"/>
    <property type="evidence" value="ECO:0007669"/>
    <property type="project" value="UniProtKB-UniRule"/>
</dbReference>
<dbReference type="Gene3D" id="3.40.50.300">
    <property type="entry name" value="P-loop containing nucleotide triphosphate hydrolases"/>
    <property type="match status" value="1"/>
</dbReference>
<feature type="binding site" evidence="9">
    <location>
        <position position="160"/>
    </location>
    <ligand>
        <name>ATP</name>
        <dbReference type="ChEBI" id="CHEBI:30616"/>
    </ligand>
</feature>
<keyword evidence="2 9" id="KW-0820">tRNA-binding</keyword>
<dbReference type="SUPFAM" id="SSF55729">
    <property type="entry name" value="Acyl-CoA N-acyltransferases (Nat)"/>
    <property type="match status" value="1"/>
</dbReference>
<keyword evidence="7 9" id="KW-0694">RNA-binding</keyword>
<dbReference type="SUPFAM" id="SSF52540">
    <property type="entry name" value="P-loop containing nucleoside triphosphate hydrolases"/>
    <property type="match status" value="1"/>
</dbReference>
<sequence length="678" mass="74903">MANSTPNFLQFFEQLQQLAAKQRCRFGIRLQGGAVWQQALVQQVLNQQNAHATVFQLGGDPNSGVTHVAAKKGQLLLGRECQLLICDVSDEFDANSFSAALGTLVGGGMLLVIGADACNENPAQQWLTAALSELLVVTPTSIPVIPAVELPLEVDAFAQQTAAVAQIVRVIEGHRKRPLVLTADRGRGKSSALGIAAAQLMQSRSLNIVLTAPTLSAVAPVFHHAFRLLPQAQMNKGELCFGESRLRFMAPDDIIAHLPECDLLLVDEAAALPLPFLMAFVSHYHRAVFSTTIHGYEGCGRGFTLKFQQWLQQERPQTRALHLDQPIRWNLGDPLEAWHRRAFLLDYEFEFLPDALDIAALTYQSISKQQLLADRELLESIFSLLVNAHYQTSPNDLFHLLGDDAMSVFIAKANKQVVGCILAVREGGLDAELVQQIQLGQRRPKGHLAPVTLANQLGFSEAASQTCLRVMRIAVHPQVQDSGIGSQLLSQFFTTHHADYFATSFGATDELVHFWQRNQFRAMKMGSQRDQASGCYSLLMVKSANAPWTAEASSQFETHFLYELKDTLRTLPPALVRRLMSTSSEAKAGEIPIGLLEQYSYGGANFESVGAWIEQLLLGLTQEQWQQVPDLLIAKVLQQRTWQECAKAFGLAGRKQVEQEIRTSLAKLLTNLHCKTPE</sequence>
<dbReference type="InterPro" id="IPR027417">
    <property type="entry name" value="P-loop_NTPase"/>
</dbReference>
<evidence type="ECO:0000256" key="3">
    <source>
        <dbReference type="ARBA" id="ARBA00022679"/>
    </source>
</evidence>
<dbReference type="InterPro" id="IPR032672">
    <property type="entry name" value="TmcA/NAT10/Kre33"/>
</dbReference>
<keyword evidence="4 9" id="KW-0819">tRNA processing</keyword>
<dbReference type="FunFam" id="3.40.50.300:FF:001011">
    <property type="entry name" value="tRNA(Met) cytidine acetyltransferase TmcA"/>
    <property type="match status" value="1"/>
</dbReference>
<keyword evidence="3 9" id="KW-0808">Transferase</keyword>
<dbReference type="EMBL" id="UHIP01000002">
    <property type="protein sequence ID" value="SUQ26679.1"/>
    <property type="molecule type" value="Genomic_DNA"/>
</dbReference>
<evidence type="ECO:0000256" key="5">
    <source>
        <dbReference type="ARBA" id="ARBA00022741"/>
    </source>
</evidence>
<keyword evidence="8 9" id="KW-0012">Acyltransferase</keyword>
<keyword evidence="6 9" id="KW-0067">ATP-binding</keyword>
<comment type="subcellular location">
    <subcellularLocation>
        <location evidence="9">Cytoplasm</location>
    </subcellularLocation>
</comment>
<reference evidence="13" key="1">
    <citation type="submission" date="2015-12" db="EMBL/GenBank/DDBJ databases">
        <title>FDA dAtabase for Regulatory Grade micrObial Sequences (FDA-ARGOS): Supporting development and validation of Infectious Disease Dx tests.</title>
        <authorList>
            <person name="Hoffmann M."/>
            <person name="Allard M."/>
            <person name="Evans P."/>
            <person name="Brown E."/>
            <person name="Tallon L.J."/>
            <person name="Sadzewicz L."/>
            <person name="Sengamalay N."/>
            <person name="Ott S."/>
            <person name="Godinez A."/>
            <person name="Nagaraj S."/>
            <person name="Vyas G."/>
            <person name="Aluvathingal J."/>
            <person name="Nadendla S."/>
            <person name="Geyer C."/>
            <person name="Sichtig H."/>
        </authorList>
    </citation>
    <scope>NUCLEOTIDE SEQUENCE [LARGE SCALE GENOMIC DNA]</scope>
    <source>
        <strain evidence="13">ATCC 33809</strain>
    </source>
</reference>
<dbReference type="GO" id="GO:0051391">
    <property type="term" value="P:tRNA acetylation"/>
    <property type="evidence" value="ECO:0007669"/>
    <property type="project" value="UniProtKB-UniRule"/>
</dbReference>
<comment type="caution">
    <text evidence="9">Lacks conserved residue(s) required for the propagation of feature annotation.</text>
</comment>
<evidence type="ECO:0000313" key="12">
    <source>
        <dbReference type="EMBL" id="SUQ26679.1"/>
    </source>
</evidence>
<evidence type="ECO:0000256" key="6">
    <source>
        <dbReference type="ARBA" id="ARBA00022840"/>
    </source>
</evidence>
<evidence type="ECO:0000256" key="2">
    <source>
        <dbReference type="ARBA" id="ARBA00022555"/>
    </source>
</evidence>
<dbReference type="Pfam" id="PF13718">
    <property type="entry name" value="GNAT_acetyltr_2"/>
    <property type="match status" value="2"/>
</dbReference>
<dbReference type="GO" id="GO:0002101">
    <property type="term" value="P:tRNA wobble cytosine modification"/>
    <property type="evidence" value="ECO:0007669"/>
    <property type="project" value="UniProtKB-UniRule"/>
</dbReference>
<feature type="binding site" evidence="9">
    <location>
        <position position="510"/>
    </location>
    <ligand>
        <name>acetyl-CoA</name>
        <dbReference type="ChEBI" id="CHEBI:57288"/>
    </ligand>
</feature>
<keyword evidence="1 9" id="KW-0963">Cytoplasm</keyword>
<feature type="binding site" evidence="9">
    <location>
        <begin position="473"/>
        <end position="475"/>
    </location>
    <ligand>
        <name>acetyl-CoA</name>
        <dbReference type="ChEBI" id="CHEBI:57288"/>
    </ligand>
</feature>
<dbReference type="Proteomes" id="UP000254626">
    <property type="component" value="Unassembled WGS sequence"/>
</dbReference>
<evidence type="ECO:0000256" key="7">
    <source>
        <dbReference type="ARBA" id="ARBA00022884"/>
    </source>
</evidence>
<organism evidence="12 14">
    <name type="scientific">Vibrio fluvialis</name>
    <dbReference type="NCBI Taxonomy" id="676"/>
    <lineage>
        <taxon>Bacteria</taxon>
        <taxon>Pseudomonadati</taxon>
        <taxon>Pseudomonadota</taxon>
        <taxon>Gammaproteobacteria</taxon>
        <taxon>Vibrionales</taxon>
        <taxon>Vibrionaceae</taxon>
        <taxon>Vibrio</taxon>
    </lineage>
</organism>
<feature type="binding site" evidence="9">
    <location>
        <position position="517"/>
    </location>
    <ligand>
        <name>acetyl-CoA</name>
        <dbReference type="ChEBI" id="CHEBI:57288"/>
    </ligand>
</feature>
<dbReference type="InterPro" id="IPR013562">
    <property type="entry name" value="TmcA/NAT10_N"/>
</dbReference>
<comment type="similarity">
    <text evidence="9">Belongs to the TmcA family.</text>
</comment>
<dbReference type="EMBL" id="CP014034">
    <property type="protein sequence ID" value="AMF93298.1"/>
    <property type="molecule type" value="Genomic_DNA"/>
</dbReference>
<dbReference type="Gene3D" id="3.40.630.30">
    <property type="match status" value="1"/>
</dbReference>
<evidence type="ECO:0000256" key="4">
    <source>
        <dbReference type="ARBA" id="ARBA00022694"/>
    </source>
</evidence>
<dbReference type="GO" id="GO:1904812">
    <property type="term" value="P:rRNA acetylation involved in maturation of SSU-rRNA"/>
    <property type="evidence" value="ECO:0007669"/>
    <property type="project" value="TreeGrafter"/>
</dbReference>
<dbReference type="HAMAP" id="MF_01886">
    <property type="entry name" value="tRNA_acetyltr_TmcA"/>
    <property type="match status" value="1"/>
</dbReference>
<dbReference type="KEGG" id="vfl:AL536_07555"/>
<dbReference type="InterPro" id="IPR024914">
    <property type="entry name" value="tRNA_acetyltr_TmcA"/>
</dbReference>
<evidence type="ECO:0000313" key="11">
    <source>
        <dbReference type="EMBL" id="AMF93298.1"/>
    </source>
</evidence>
<feature type="binding site" evidence="9">
    <location>
        <position position="328"/>
    </location>
    <ligand>
        <name>ATP</name>
        <dbReference type="ChEBI" id="CHEBI:30616"/>
    </ligand>
</feature>
<reference evidence="12 14" key="3">
    <citation type="submission" date="2018-06" db="EMBL/GenBank/DDBJ databases">
        <authorList>
            <consortium name="Pathogen Informatics"/>
            <person name="Doyle S."/>
        </authorList>
    </citation>
    <scope>NUCLEOTIDE SEQUENCE [LARGE SCALE GENOMIC DNA]</scope>
    <source>
        <strain evidence="12 14">NCTC11327</strain>
    </source>
</reference>
<dbReference type="AlphaFoldDB" id="A0AAX2LTG6"/>
<dbReference type="GO" id="GO:0000049">
    <property type="term" value="F:tRNA binding"/>
    <property type="evidence" value="ECO:0007669"/>
    <property type="project" value="UniProtKB-UniRule"/>
</dbReference>
<reference evidence="11" key="2">
    <citation type="submission" date="2018-01" db="EMBL/GenBank/DDBJ databases">
        <title>FDA dAtabase for Regulatory Grade micrObial Sequences (FDA-ARGOS): Supporting development and validation of Infectious Disease Dx tests.</title>
        <authorList>
            <person name="Hoffmann M."/>
            <person name="Allard M."/>
            <person name="Evans P."/>
            <person name="Brown E."/>
            <person name="Tallon L."/>
            <person name="Sadzewicz L."/>
            <person name="Sengamalay N."/>
            <person name="Ott S."/>
            <person name="Godinez A."/>
            <person name="Nagaraj S."/>
            <person name="Vyas G."/>
            <person name="Aluvathingal J."/>
            <person name="Nadendla S."/>
            <person name="Geyer C."/>
            <person name="Sichtig H."/>
        </authorList>
    </citation>
    <scope>NUCLEOTIDE SEQUENCE</scope>
    <source>
        <strain evidence="11">ATCC 33809</strain>
    </source>
</reference>
<dbReference type="GO" id="GO:0005524">
    <property type="term" value="F:ATP binding"/>
    <property type="evidence" value="ECO:0007669"/>
    <property type="project" value="UniProtKB-UniRule"/>
</dbReference>
<evidence type="ECO:0000256" key="9">
    <source>
        <dbReference type="HAMAP-Rule" id="MF_01886"/>
    </source>
</evidence>
<protein>
    <recommendedName>
        <fullName evidence="9">tRNA(Met) cytidine acetyltransferase TmcA</fullName>
        <ecNumber evidence="9">2.3.1.193</ecNumber>
    </recommendedName>
</protein>
<dbReference type="Proteomes" id="UP000057088">
    <property type="component" value="Chromosome 1"/>
</dbReference>
<keyword evidence="13" id="KW-1185">Reference proteome</keyword>
<dbReference type="InterPro" id="IPR000182">
    <property type="entry name" value="GNAT_dom"/>
</dbReference>
<comment type="function">
    <text evidence="9">Catalyzes the formation of N(4)-acetylcytidine (ac(4)C) at the wobble position of tRNA(Met), by using acetyl-CoA as an acetyl donor and ATP (or GTP).</text>
</comment>
<proteinExistence type="inferred from homology"/>
<dbReference type="RefSeq" id="WP_055452253.1">
    <property type="nucleotide sequence ID" value="NZ_CABLBX010000005.1"/>
</dbReference>
<dbReference type="Gene3D" id="3.40.50.11040">
    <property type="match status" value="1"/>
</dbReference>
<accession>A0AAX2LTG6</accession>
<dbReference type="GO" id="GO:1990883">
    <property type="term" value="F:18S rRNA cytidine N-acetyltransferase activity"/>
    <property type="evidence" value="ECO:0007669"/>
    <property type="project" value="TreeGrafter"/>
</dbReference>